<feature type="region of interest" description="Disordered" evidence="3">
    <location>
        <begin position="1024"/>
        <end position="1135"/>
    </location>
</feature>
<dbReference type="Pfam" id="PF02018">
    <property type="entry name" value="CBM_4_9"/>
    <property type="match status" value="1"/>
</dbReference>
<dbReference type="eggNOG" id="COG5498">
    <property type="taxonomic scope" value="Bacteria"/>
</dbReference>
<dbReference type="SUPFAM" id="SSF49785">
    <property type="entry name" value="Galactose-binding domain-like"/>
    <property type="match status" value="3"/>
</dbReference>
<keyword evidence="7" id="KW-1185">Reference proteome</keyword>
<dbReference type="Gene3D" id="2.60.120.200">
    <property type="match status" value="1"/>
</dbReference>
<dbReference type="RefSeq" id="WP_013487313.1">
    <property type="nucleotide sequence ID" value="NC_014829.1"/>
</dbReference>
<feature type="compositionally biased region" description="Acidic residues" evidence="3">
    <location>
        <begin position="1027"/>
        <end position="1133"/>
    </location>
</feature>
<dbReference type="Gene3D" id="1.20.5.340">
    <property type="match status" value="1"/>
</dbReference>
<evidence type="ECO:0000256" key="2">
    <source>
        <dbReference type="ARBA" id="ARBA00022801"/>
    </source>
</evidence>
<evidence type="ECO:0000256" key="3">
    <source>
        <dbReference type="SAM" id="MobiDB-lite"/>
    </source>
</evidence>
<dbReference type="eggNOG" id="ENOG503334N">
    <property type="taxonomic scope" value="Bacteria"/>
</dbReference>
<dbReference type="NCBIfam" id="TIGR01167">
    <property type="entry name" value="LPXTG_anchor"/>
    <property type="match status" value="1"/>
</dbReference>
<sequence>MRKKLVSILLIILLLIPNFGFSVSANGEDQETFDTLYLIGGNVDRVLSPQAGNESTFDIIPESGDSITYIIENVTGSYDGSGIAVGELFLNGLAVGIGIDARVSYDFNGDGNWDRTEEMDMMPTDGNTTSETYEKFTRNLTHQVTGQEYQDFNSGAIKIEIWMRFGSSEAEVKVNAPEEASKITLPYSLVVGEQSEPGDPEDPVDPEDPAPPTNNMIKNGDFSNGTEHWGTWDGEGGVSTFTVENEVAEMYIQNIAGMHPEWGVPISWSTQLFQEGIQLEGGKVYELSFTSWSTIDRPIVVEFDGLPGRPSSIFHLSNEAETFKHEFELQQSAQMDFKFLLGYVVDGDVDTNNTPHRVYFDNIVLKEVDSFEQPPQPDREWELVWSDEFEGNELDTTKWNYDIGNGFYSGSEWIPGWGNNEKQYYTEENISVEDGYLVIEARELDEPITDQHGTYQFTSGKITTENLFSQAYGRFEARMKLPEGQGYWPAFWMMPQDDVYGGWAASGEIDIMENRGSETDRVGAAIHYGGVWPRNTHSGGSYRFPEGQSTTDFNTYSIEWEPGEIRWYVNDDLYTTLNDWHSENGEYPAPFDQEFFMILNLAVGGWYGGDPDETTEFPGQVVVDYVRVYEEVGADYPDPTPPGDGNGEDPGQDPGDGNQPGNGSGGWVEIGENLIVDGTFDNTTEFGNPDNLLLWNVHNQGLYDAWAGLANFSVEKGQVKAGIQQVGWEWWHIQLFQDVEVPSGTYKIVFDMMSERNRNVNVELVGSGTGIHQFEIGNTMETYEAIIDVDANGEYSLMFGLGREQGQPELSVPYNIFIDNIKLVEVEEGEQEDPGNGNGEEPGDGNGGDPGDGEQPGDGSGQWSEIGGNLINDGTFETTTQFGDPDNLLLWNVHNQGLYDAWAGLANFSVVNEQVRASIQQVGWEWWHIQLFQDVEVPSGTYKIAFDMMSERDRNVNVELVRSGTGIHTFQVGNTMETYEVIVDVNASGDYSLMFGLGRSQGDPELTVPYNIFIDNIRLVEVVENGEPGDGEPGDGEPGDGEPGDGEPGDGEPGDGEPGDGEPGDGEPGDGEPGDGEPGDGEPGDGEPGDGEPGDGEPGDGEPGDGEPGDGEPGDGEPGDGEPGDGEPGDTDELQQRINELMELIAELQARIADLEGSSEIADLENRLSEIEGLLEELKSNFNELEEYVSHLEALIKDLKDEIAALKAQLEDLPEAPGAPEEEDDDKDGPASKEEKDANDSPKNDESKDGAELPNTATNVYNLLIVGFLLLLLGSIIAYQKRKSFTV</sequence>
<dbReference type="GO" id="GO:0005975">
    <property type="term" value="P:carbohydrate metabolic process"/>
    <property type="evidence" value="ECO:0007669"/>
    <property type="project" value="InterPro"/>
</dbReference>
<feature type="region of interest" description="Disordered" evidence="3">
    <location>
        <begin position="633"/>
        <end position="668"/>
    </location>
</feature>
<protein>
    <submittedName>
        <fullName evidence="6">LPXTG-motif cell wall anchor domain protein</fullName>
    </submittedName>
</protein>
<evidence type="ECO:0000313" key="6">
    <source>
        <dbReference type="EMBL" id="ADU28972.1"/>
    </source>
</evidence>
<name>E6TZB0_EVAC2</name>
<dbReference type="PANTHER" id="PTHR10963:SF55">
    <property type="entry name" value="GLYCOSIDE HYDROLASE FAMILY 16 PROTEIN"/>
    <property type="match status" value="1"/>
</dbReference>
<feature type="compositionally biased region" description="Basic and acidic residues" evidence="3">
    <location>
        <begin position="1228"/>
        <end position="1251"/>
    </location>
</feature>
<reference evidence="6" key="1">
    <citation type="submission" date="2010-12" db="EMBL/GenBank/DDBJ databases">
        <title>Complete sequence of Bacillus cellulosilyticus DSM 2522.</title>
        <authorList>
            <consortium name="US DOE Joint Genome Institute"/>
            <person name="Lucas S."/>
            <person name="Copeland A."/>
            <person name="Lapidus A."/>
            <person name="Cheng J.-F."/>
            <person name="Bruce D."/>
            <person name="Goodwin L."/>
            <person name="Pitluck S."/>
            <person name="Chertkov O."/>
            <person name="Detter J.C."/>
            <person name="Han C."/>
            <person name="Tapia R."/>
            <person name="Land M."/>
            <person name="Hauser L."/>
            <person name="Jeffries C."/>
            <person name="Kyrpides N."/>
            <person name="Ivanova N."/>
            <person name="Mikhailova N."/>
            <person name="Brumm P."/>
            <person name="Mead D."/>
            <person name="Woyke T."/>
        </authorList>
    </citation>
    <scope>NUCLEOTIDE SEQUENCE [LARGE SCALE GENOMIC DNA]</scope>
    <source>
        <strain evidence="6">DSM 2522</strain>
    </source>
</reference>
<feature type="compositionally biased region" description="Acidic residues" evidence="3">
    <location>
        <begin position="196"/>
        <end position="208"/>
    </location>
</feature>
<keyword evidence="4" id="KW-1133">Transmembrane helix</keyword>
<feature type="region of interest" description="Disordered" evidence="3">
    <location>
        <begin position="192"/>
        <end position="229"/>
    </location>
</feature>
<dbReference type="eggNOG" id="COG2273">
    <property type="taxonomic scope" value="Bacteria"/>
</dbReference>
<feature type="compositionally biased region" description="Polar residues" evidence="3">
    <location>
        <begin position="213"/>
        <end position="226"/>
    </location>
</feature>
<keyword evidence="2" id="KW-0378">Hydrolase</keyword>
<gene>
    <name evidence="6" type="ordered locus">Bcell_0690</name>
</gene>
<feature type="compositionally biased region" description="Gly residues" evidence="3">
    <location>
        <begin position="836"/>
        <end position="860"/>
    </location>
</feature>
<evidence type="ECO:0000313" key="7">
    <source>
        <dbReference type="Proteomes" id="UP000001401"/>
    </source>
</evidence>
<dbReference type="InterPro" id="IPR003305">
    <property type="entry name" value="CenC_carb-bd"/>
</dbReference>
<dbReference type="Gene3D" id="2.60.120.260">
    <property type="entry name" value="Galactose-binding domain-like"/>
    <property type="match status" value="3"/>
</dbReference>
<dbReference type="CDD" id="cd08023">
    <property type="entry name" value="GH16_laminarinase_like"/>
    <property type="match status" value="1"/>
</dbReference>
<evidence type="ECO:0000259" key="5">
    <source>
        <dbReference type="PROSITE" id="PS51762"/>
    </source>
</evidence>
<dbReference type="KEGG" id="bco:Bcell_0690"/>
<dbReference type="Pfam" id="PF00722">
    <property type="entry name" value="Glyco_hydro_16"/>
    <property type="match status" value="1"/>
</dbReference>
<dbReference type="Proteomes" id="UP000001401">
    <property type="component" value="Chromosome"/>
</dbReference>
<keyword evidence="4" id="KW-0812">Transmembrane</keyword>
<feature type="compositionally biased region" description="Gly residues" evidence="3">
    <location>
        <begin position="658"/>
        <end position="668"/>
    </location>
</feature>
<evidence type="ECO:0000256" key="1">
    <source>
        <dbReference type="ARBA" id="ARBA00006865"/>
    </source>
</evidence>
<dbReference type="EMBL" id="CP002394">
    <property type="protein sequence ID" value="ADU28972.1"/>
    <property type="molecule type" value="Genomic_DNA"/>
</dbReference>
<dbReference type="SUPFAM" id="SSF90257">
    <property type="entry name" value="Myosin rod fragments"/>
    <property type="match status" value="1"/>
</dbReference>
<proteinExistence type="inferred from homology"/>
<dbReference type="eggNOG" id="COG3767">
    <property type="taxonomic scope" value="Bacteria"/>
</dbReference>
<dbReference type="STRING" id="649639.Bcell_0690"/>
<dbReference type="InterPro" id="IPR013320">
    <property type="entry name" value="ConA-like_dom_sf"/>
</dbReference>
<comment type="similarity">
    <text evidence="1">Belongs to the glycosyl hydrolase 16 family.</text>
</comment>
<dbReference type="GO" id="GO:0004553">
    <property type="term" value="F:hydrolase activity, hydrolyzing O-glycosyl compounds"/>
    <property type="evidence" value="ECO:0007669"/>
    <property type="project" value="InterPro"/>
</dbReference>
<organism evidence="6 7">
    <name type="scientific">Evansella cellulosilytica (strain ATCC 21833 / DSM 2522 / FERM P-1141 / JCM 9156 / N-4)</name>
    <name type="common">Bacillus cellulosilyticus</name>
    <dbReference type="NCBI Taxonomy" id="649639"/>
    <lineage>
        <taxon>Bacteria</taxon>
        <taxon>Bacillati</taxon>
        <taxon>Bacillota</taxon>
        <taxon>Bacilli</taxon>
        <taxon>Bacillales</taxon>
        <taxon>Bacillaceae</taxon>
        <taxon>Evansella</taxon>
    </lineage>
</organism>
<dbReference type="HOGENOM" id="CLU_262525_0_0_9"/>
<dbReference type="PROSITE" id="PS51762">
    <property type="entry name" value="GH16_2"/>
    <property type="match status" value="1"/>
</dbReference>
<evidence type="ECO:0000256" key="4">
    <source>
        <dbReference type="SAM" id="Phobius"/>
    </source>
</evidence>
<feature type="region of interest" description="Disordered" evidence="3">
    <location>
        <begin position="1208"/>
        <end position="1254"/>
    </location>
</feature>
<feature type="transmembrane region" description="Helical" evidence="4">
    <location>
        <begin position="1260"/>
        <end position="1279"/>
    </location>
</feature>
<feature type="domain" description="GH16" evidence="5">
    <location>
        <begin position="369"/>
        <end position="634"/>
    </location>
</feature>
<dbReference type="SUPFAM" id="SSF49899">
    <property type="entry name" value="Concanavalin A-like lectins/glucanases"/>
    <property type="match status" value="1"/>
</dbReference>
<dbReference type="PANTHER" id="PTHR10963">
    <property type="entry name" value="GLYCOSYL HYDROLASE-RELATED"/>
    <property type="match status" value="1"/>
</dbReference>
<accession>E6TZB0</accession>
<feature type="region of interest" description="Disordered" evidence="3">
    <location>
        <begin position="828"/>
        <end position="878"/>
    </location>
</feature>
<keyword evidence="4" id="KW-0472">Membrane</keyword>
<dbReference type="InterPro" id="IPR000757">
    <property type="entry name" value="Beta-glucanase-like"/>
</dbReference>
<dbReference type="InterPro" id="IPR050546">
    <property type="entry name" value="Glycosyl_Hydrlase_16"/>
</dbReference>
<dbReference type="InterPro" id="IPR008979">
    <property type="entry name" value="Galactose-bd-like_sf"/>
</dbReference>